<dbReference type="InterPro" id="IPR017853">
    <property type="entry name" value="GH"/>
</dbReference>
<evidence type="ECO:0000256" key="1">
    <source>
        <dbReference type="SAM" id="MobiDB-lite"/>
    </source>
</evidence>
<accession>A0A9W9A2T5</accession>
<dbReference type="AlphaFoldDB" id="A0A9W9A2T5"/>
<dbReference type="Gene3D" id="3.20.20.80">
    <property type="entry name" value="Glycosidases"/>
    <property type="match status" value="1"/>
</dbReference>
<reference evidence="4" key="1">
    <citation type="submission" date="2022-08" db="EMBL/GenBank/DDBJ databases">
        <title>A Global Phylogenomic Analysis of the Shiitake Genus Lentinula.</title>
        <authorList>
            <consortium name="DOE Joint Genome Institute"/>
            <person name="Sierra-Patev S."/>
            <person name="Min B."/>
            <person name="Naranjo-Ortiz M."/>
            <person name="Looney B."/>
            <person name="Konkel Z."/>
            <person name="Slot J.C."/>
            <person name="Sakamoto Y."/>
            <person name="Steenwyk J.L."/>
            <person name="Rokas A."/>
            <person name="Carro J."/>
            <person name="Camarero S."/>
            <person name="Ferreira P."/>
            <person name="Molpeceres G."/>
            <person name="Ruiz-Duenas F.J."/>
            <person name="Serrano A."/>
            <person name="Henrissat B."/>
            <person name="Drula E."/>
            <person name="Hughes K.W."/>
            <person name="Mata J.L."/>
            <person name="Ishikawa N.K."/>
            <person name="Vargas-Isla R."/>
            <person name="Ushijima S."/>
            <person name="Smith C.A."/>
            <person name="Ahrendt S."/>
            <person name="Andreopoulos W."/>
            <person name="He G."/>
            <person name="Labutti K."/>
            <person name="Lipzen A."/>
            <person name="Ng V."/>
            <person name="Riley R."/>
            <person name="Sandor L."/>
            <person name="Barry K."/>
            <person name="Martinez A.T."/>
            <person name="Xiao Y."/>
            <person name="Gibbons J.G."/>
            <person name="Terashima K."/>
            <person name="Grigoriev I.V."/>
            <person name="Hibbett D.S."/>
        </authorList>
    </citation>
    <scope>NUCLEOTIDE SEQUENCE</scope>
    <source>
        <strain evidence="4">JLM2183</strain>
    </source>
</reference>
<evidence type="ECO:0000313" key="5">
    <source>
        <dbReference type="Proteomes" id="UP001150266"/>
    </source>
</evidence>
<dbReference type="GO" id="GO:0071966">
    <property type="term" value="P:fungal-type cell wall polysaccharide metabolic process"/>
    <property type="evidence" value="ECO:0007669"/>
    <property type="project" value="TreeGrafter"/>
</dbReference>
<keyword evidence="4" id="KW-0378">Hydrolase</keyword>
<name>A0A9W9A2T5_9AGAR</name>
<protein>
    <submittedName>
        <fullName evidence="4">Glycosyl hydrolase catalytic core-domain-containing protein</fullName>
    </submittedName>
</protein>
<organism evidence="4 5">
    <name type="scientific">Lentinula aciculospora</name>
    <dbReference type="NCBI Taxonomy" id="153920"/>
    <lineage>
        <taxon>Eukaryota</taxon>
        <taxon>Fungi</taxon>
        <taxon>Dikarya</taxon>
        <taxon>Basidiomycota</taxon>
        <taxon>Agaricomycotina</taxon>
        <taxon>Agaricomycetes</taxon>
        <taxon>Agaricomycetidae</taxon>
        <taxon>Agaricales</taxon>
        <taxon>Marasmiineae</taxon>
        <taxon>Omphalotaceae</taxon>
        <taxon>Lentinula</taxon>
    </lineage>
</organism>
<dbReference type="InterPro" id="IPR024655">
    <property type="entry name" value="Asl1_glyco_hydro_catalytic"/>
</dbReference>
<dbReference type="Pfam" id="PF11790">
    <property type="entry name" value="Glyco_hydro_cc"/>
    <property type="match status" value="1"/>
</dbReference>
<dbReference type="SUPFAM" id="SSF51445">
    <property type="entry name" value="(Trans)glycosidases"/>
    <property type="match status" value="1"/>
</dbReference>
<dbReference type="PANTHER" id="PTHR34154:SF3">
    <property type="entry name" value="ALKALI-SENSITIVE LINKAGE PROTEIN 1"/>
    <property type="match status" value="1"/>
</dbReference>
<gene>
    <name evidence="4" type="ORF">J3R30DRAFT_3380105</name>
</gene>
<dbReference type="EMBL" id="JAOTPV010000021">
    <property type="protein sequence ID" value="KAJ4472303.1"/>
    <property type="molecule type" value="Genomic_DNA"/>
</dbReference>
<dbReference type="OrthoDB" id="5959761at2759"/>
<sequence>MAYKLLNLLALTSLAIVAFSSGVQPANALSNNHHARDTGLRGHGALAKRKRSVNEKRCKVRSAPADSSTVSSTYSSSADSIPAPATTSTWSDTDSSSSSSWTSTSSSAAAATSSASSSSSGSGKGCLAWPNGEQSYLGDYKTDKTSLIYTWGETVPSNAASLGFSFAPQLWGNTNMDAFAKTVVAGYAKYALFLNEPNESGQSNIDAADAAGLWKQYMEPLKALGYQVGSAATSSNPNGMTWTQDFFTACGGGCNPDFVAIHWYDISADGFIAYVQEWYTAFNLPIWVTEFAYQDFNGDDQGDLATIQSFMGEVTAWMDQQDYVQYYCWFGAMLDMQNVNPLNTLMNSDGSPSSLGEQFLYSG</sequence>
<evidence type="ECO:0000313" key="4">
    <source>
        <dbReference type="EMBL" id="KAJ4472303.1"/>
    </source>
</evidence>
<feature type="chain" id="PRO_5040994656" evidence="2">
    <location>
        <begin position="29"/>
        <end position="363"/>
    </location>
</feature>
<feature type="domain" description="Asl1-like glycosyl hydrolase catalytic" evidence="3">
    <location>
        <begin position="127"/>
        <end position="359"/>
    </location>
</feature>
<keyword evidence="2" id="KW-0732">Signal</keyword>
<dbReference type="GO" id="GO:0016787">
    <property type="term" value="F:hydrolase activity"/>
    <property type="evidence" value="ECO:0007669"/>
    <property type="project" value="UniProtKB-KW"/>
</dbReference>
<feature type="region of interest" description="Disordered" evidence="1">
    <location>
        <begin position="30"/>
        <end position="103"/>
    </location>
</feature>
<proteinExistence type="predicted"/>
<evidence type="ECO:0000259" key="3">
    <source>
        <dbReference type="Pfam" id="PF11790"/>
    </source>
</evidence>
<comment type="caution">
    <text evidence="4">The sequence shown here is derived from an EMBL/GenBank/DDBJ whole genome shotgun (WGS) entry which is preliminary data.</text>
</comment>
<dbReference type="PANTHER" id="PTHR34154">
    <property type="entry name" value="ALKALI-SENSITIVE LINKAGE PROTEIN 1"/>
    <property type="match status" value="1"/>
</dbReference>
<evidence type="ECO:0000256" key="2">
    <source>
        <dbReference type="SAM" id="SignalP"/>
    </source>
</evidence>
<dbReference type="GO" id="GO:0009277">
    <property type="term" value="C:fungal-type cell wall"/>
    <property type="evidence" value="ECO:0007669"/>
    <property type="project" value="TreeGrafter"/>
</dbReference>
<feature type="compositionally biased region" description="Low complexity" evidence="1">
    <location>
        <begin position="65"/>
        <end position="103"/>
    </location>
</feature>
<keyword evidence="5" id="KW-1185">Reference proteome</keyword>
<feature type="signal peptide" evidence="2">
    <location>
        <begin position="1"/>
        <end position="28"/>
    </location>
</feature>
<dbReference type="Proteomes" id="UP001150266">
    <property type="component" value="Unassembled WGS sequence"/>
</dbReference>
<dbReference type="InterPro" id="IPR053183">
    <property type="entry name" value="ASL1"/>
</dbReference>